<dbReference type="EMBL" id="JFAQ01000162">
    <property type="protein sequence ID" value="KPL48206.1"/>
    <property type="molecule type" value="Genomic_DNA"/>
</dbReference>
<comment type="caution">
    <text evidence="1">The sequence shown here is derived from an EMBL/GenBank/DDBJ whole genome shotgun (WGS) entry which is preliminary data.</text>
</comment>
<evidence type="ECO:0000313" key="2">
    <source>
        <dbReference type="Proteomes" id="UP000054035"/>
    </source>
</evidence>
<organism evidence="1 2">
    <name type="scientific">Xanthomonas axonopodis</name>
    <dbReference type="NCBI Taxonomy" id="53413"/>
    <lineage>
        <taxon>Bacteria</taxon>
        <taxon>Pseudomonadati</taxon>
        <taxon>Pseudomonadota</taxon>
        <taxon>Gammaproteobacteria</taxon>
        <taxon>Lysobacterales</taxon>
        <taxon>Lysobacteraceae</taxon>
        <taxon>Xanthomonas</taxon>
    </lineage>
</organism>
<dbReference type="AlphaFoldDB" id="A0A0P6VQ59"/>
<name>A0A0P6VQ59_9XANT</name>
<protein>
    <submittedName>
        <fullName evidence="1">Uncharacterized protein</fullName>
    </submittedName>
</protein>
<dbReference type="Proteomes" id="UP000054035">
    <property type="component" value="Unassembled WGS sequence"/>
</dbReference>
<feature type="non-terminal residue" evidence="1">
    <location>
        <position position="73"/>
    </location>
</feature>
<proteinExistence type="predicted"/>
<sequence>MRLVTMQQQRQLAVLVRPSARVIDLLPQPRPARCQRARPWRGAAQAKATLIKFQRCEDKCFAAMVVQADEAAD</sequence>
<accession>A0A0P6VQ59</accession>
<evidence type="ECO:0000313" key="1">
    <source>
        <dbReference type="EMBL" id="KPL48206.1"/>
    </source>
</evidence>
<gene>
    <name evidence="1" type="ORF">XAXN_15075</name>
</gene>
<reference evidence="1 2" key="1">
    <citation type="submission" date="2014-02" db="EMBL/GenBank/DDBJ databases">
        <title>Genome sequence of Xanthomonas axonopodis DSM 3585 (T).</title>
        <authorList>
            <person name="Midha S."/>
            <person name="Patil P.B."/>
        </authorList>
    </citation>
    <scope>NUCLEOTIDE SEQUENCE [LARGE SCALE GENOMIC DNA]</scope>
    <source>
        <strain evidence="1 2">DSM 3585</strain>
    </source>
</reference>
<dbReference type="PATRIC" id="fig|53413.25.peg.1319"/>